<accession>A0A5J5DV52</accession>
<dbReference type="Pfam" id="PF00356">
    <property type="entry name" value="LacI"/>
    <property type="match status" value="1"/>
</dbReference>
<dbReference type="PROSITE" id="PS50932">
    <property type="entry name" value="HTH_LACI_2"/>
    <property type="match status" value="1"/>
</dbReference>
<evidence type="ECO:0000256" key="2">
    <source>
        <dbReference type="ARBA" id="ARBA00023125"/>
    </source>
</evidence>
<dbReference type="OrthoDB" id="2854648at2"/>
<dbReference type="SUPFAM" id="SSF53822">
    <property type="entry name" value="Periplasmic binding protein-like I"/>
    <property type="match status" value="1"/>
</dbReference>
<dbReference type="Gene3D" id="1.10.260.40">
    <property type="entry name" value="lambda repressor-like DNA-binding domains"/>
    <property type="match status" value="1"/>
</dbReference>
<comment type="caution">
    <text evidence="6">The sequence shown here is derived from an EMBL/GenBank/DDBJ whole genome shotgun (WGS) entry which is preliminary data.</text>
</comment>
<reference evidence="7 8" key="1">
    <citation type="journal article" date="2019" name="Syst. Appl. Microbiol.">
        <title>Characterization of Bifidobacterium species in feaces of the Egyptian fruit bat: Description of B. vespertilionis sp. nov. and B. rousetti sp. nov.</title>
        <authorList>
            <person name="Modesto M."/>
            <person name="Satti M."/>
            <person name="Watanabe K."/>
            <person name="Puglisi E."/>
            <person name="Morelli L."/>
            <person name="Huang C.-H."/>
            <person name="Liou J.-S."/>
            <person name="Miyashita M."/>
            <person name="Tamura T."/>
            <person name="Saito S."/>
            <person name="Mori K."/>
            <person name="Huang L."/>
            <person name="Sciavilla P."/>
            <person name="Sandri C."/>
            <person name="Spiezio C."/>
            <person name="Vitali F."/>
            <person name="Cavalieri D."/>
            <person name="Perpetuini G."/>
            <person name="Tofalo R."/>
            <person name="Bonetti A."/>
            <person name="Arita M."/>
            <person name="Mattarelli P."/>
        </authorList>
    </citation>
    <scope>NUCLEOTIDE SEQUENCE [LARGE SCALE GENOMIC DNA]</scope>
    <source>
        <strain evidence="5 8">RST16</strain>
        <strain evidence="6 7">RST8</strain>
    </source>
</reference>
<keyword evidence="1" id="KW-0805">Transcription regulation</keyword>
<dbReference type="PROSITE" id="PS00356">
    <property type="entry name" value="HTH_LACI_1"/>
    <property type="match status" value="1"/>
</dbReference>
<proteinExistence type="predicted"/>
<keyword evidence="2" id="KW-0238">DNA-binding</keyword>
<dbReference type="CDD" id="cd01392">
    <property type="entry name" value="HTH_LacI"/>
    <property type="match status" value="1"/>
</dbReference>
<name>A0A5J5DV52_9BIFI</name>
<evidence type="ECO:0000259" key="4">
    <source>
        <dbReference type="PROSITE" id="PS50932"/>
    </source>
</evidence>
<dbReference type="InterPro" id="IPR000843">
    <property type="entry name" value="HTH_LacI"/>
</dbReference>
<dbReference type="SMART" id="SM00354">
    <property type="entry name" value="HTH_LACI"/>
    <property type="match status" value="1"/>
</dbReference>
<organism evidence="6 7">
    <name type="scientific">Bifidobacterium vespertilionis</name>
    <dbReference type="NCBI Taxonomy" id="2562524"/>
    <lineage>
        <taxon>Bacteria</taxon>
        <taxon>Bacillati</taxon>
        <taxon>Actinomycetota</taxon>
        <taxon>Actinomycetes</taxon>
        <taxon>Bifidobacteriales</taxon>
        <taxon>Bifidobacteriaceae</taxon>
        <taxon>Bifidobacterium</taxon>
    </lineage>
</organism>
<dbReference type="InterPro" id="IPR046335">
    <property type="entry name" value="LacI/GalR-like_sensor"/>
</dbReference>
<dbReference type="AlphaFoldDB" id="A0A5J5DV52"/>
<dbReference type="Proteomes" id="UP000345527">
    <property type="component" value="Unassembled WGS sequence"/>
</dbReference>
<evidence type="ECO:0000313" key="7">
    <source>
        <dbReference type="Proteomes" id="UP000345527"/>
    </source>
</evidence>
<evidence type="ECO:0000256" key="3">
    <source>
        <dbReference type="ARBA" id="ARBA00023163"/>
    </source>
</evidence>
<dbReference type="InterPro" id="IPR010982">
    <property type="entry name" value="Lambda_DNA-bd_dom_sf"/>
</dbReference>
<gene>
    <name evidence="6" type="ORF">EM848_03425</name>
    <name evidence="5" type="ORF">EMO90_07225</name>
</gene>
<dbReference type="PANTHER" id="PTHR30146:SF109">
    <property type="entry name" value="HTH-TYPE TRANSCRIPTIONAL REGULATOR GALS"/>
    <property type="match status" value="1"/>
</dbReference>
<feature type="domain" description="HTH lacI-type" evidence="4">
    <location>
        <begin position="2"/>
        <end position="56"/>
    </location>
</feature>
<dbReference type="GO" id="GO:0000976">
    <property type="term" value="F:transcription cis-regulatory region binding"/>
    <property type="evidence" value="ECO:0007669"/>
    <property type="project" value="TreeGrafter"/>
</dbReference>
<dbReference type="GO" id="GO:0003700">
    <property type="term" value="F:DNA-binding transcription factor activity"/>
    <property type="evidence" value="ECO:0007669"/>
    <property type="project" value="TreeGrafter"/>
</dbReference>
<sequence length="355" mass="37766">MVTIRDVAQEAGVSPATVSYALRGDPRIRPETAEQVLKAARKLHYTVNLTAKNLRTGRTGIIGLALYELNLPYTASLVSAITNEADRRGLQVLAQQTGYTREGESAVFRNVTNQFCDGTIFAASHLSNDDLLTLSQGKPIVLLDDRTPPSERAFDTVLSVGAEGVREATELLMRQGARRIAVLGADRMSPEQARGLHTVTARRLTGFFEALASGSSSPTDETAEAAGFLPCTWSSEAARTTIIDAVRGGARFDALLCMTDLVSMGAVRGLTDCGLSVPDDVKVIGVDGIHETAYTVPSLSTVAVDFQDLARKALDLITSRIDAIASGEADDPGLPPRTLTADFTVIERESTGGQG</sequence>
<evidence type="ECO:0000313" key="5">
    <source>
        <dbReference type="EMBL" id="KAA8820211.1"/>
    </source>
</evidence>
<dbReference type="PANTHER" id="PTHR30146">
    <property type="entry name" value="LACI-RELATED TRANSCRIPTIONAL REPRESSOR"/>
    <property type="match status" value="1"/>
</dbReference>
<protein>
    <submittedName>
        <fullName evidence="6">LacI family transcriptional regulator</fullName>
    </submittedName>
</protein>
<dbReference type="Proteomes" id="UP000374630">
    <property type="component" value="Unassembled WGS sequence"/>
</dbReference>
<evidence type="ECO:0000313" key="8">
    <source>
        <dbReference type="Proteomes" id="UP000374630"/>
    </source>
</evidence>
<keyword evidence="8" id="KW-1185">Reference proteome</keyword>
<dbReference type="Pfam" id="PF13377">
    <property type="entry name" value="Peripla_BP_3"/>
    <property type="match status" value="1"/>
</dbReference>
<dbReference type="InterPro" id="IPR028082">
    <property type="entry name" value="Peripla_BP_I"/>
</dbReference>
<evidence type="ECO:0000256" key="1">
    <source>
        <dbReference type="ARBA" id="ARBA00023015"/>
    </source>
</evidence>
<dbReference type="EMBL" id="RZOA01000005">
    <property type="protein sequence ID" value="KAA8823864.1"/>
    <property type="molecule type" value="Genomic_DNA"/>
</dbReference>
<dbReference type="Gene3D" id="3.40.50.2300">
    <property type="match status" value="2"/>
</dbReference>
<keyword evidence="3" id="KW-0804">Transcription</keyword>
<dbReference type="CDD" id="cd06267">
    <property type="entry name" value="PBP1_LacI_sugar_binding-like"/>
    <property type="match status" value="1"/>
</dbReference>
<dbReference type="EMBL" id="RZNZ01000008">
    <property type="protein sequence ID" value="KAA8820211.1"/>
    <property type="molecule type" value="Genomic_DNA"/>
</dbReference>
<dbReference type="SUPFAM" id="SSF47413">
    <property type="entry name" value="lambda repressor-like DNA-binding domains"/>
    <property type="match status" value="1"/>
</dbReference>
<evidence type="ECO:0000313" key="6">
    <source>
        <dbReference type="EMBL" id="KAA8823864.1"/>
    </source>
</evidence>